<evidence type="ECO:0000259" key="9">
    <source>
        <dbReference type="Pfam" id="PF00535"/>
    </source>
</evidence>
<keyword evidence="6 8" id="KW-1133">Transmembrane helix</keyword>
<accession>A0A940X1Z3</accession>
<evidence type="ECO:0000313" key="10">
    <source>
        <dbReference type="EMBL" id="MBP3983140.1"/>
    </source>
</evidence>
<dbReference type="SUPFAM" id="SSF53448">
    <property type="entry name" value="Nucleotide-diphospho-sugar transferases"/>
    <property type="match status" value="1"/>
</dbReference>
<dbReference type="AlphaFoldDB" id="A0A940X1Z3"/>
<sequence>MDNPLDVSVVVPVYAGAAMLPELHARITNVLESTGYSFELILVDDRGHENNWLAITSLSESDGRIVGIRLTRNYGQHAATLCGLAHATGRWVITMDEDLEHPPEAMPAMLLACKERAPLVYGVFPKRKHAWYRNLTSELMRLTLKRAFPDLNEDYTSFRAMHATLAHRLAQFDLSRPYIDGMLSWITNSVATVQVQHGERLSGESAYTLRKLISHALNIFITFSQLPLRLASYAGVVIACSSFIYMIYVLVARLMGWVTSPGYASIMSVVLFACGIQLTILGVVGEYIGRLMAAAYRKPVYVVEATARILSRRGGGGFEI</sequence>
<evidence type="ECO:0000256" key="2">
    <source>
        <dbReference type="ARBA" id="ARBA00022676"/>
    </source>
</evidence>
<evidence type="ECO:0000256" key="5">
    <source>
        <dbReference type="ARBA" id="ARBA00022985"/>
    </source>
</evidence>
<dbReference type="GO" id="GO:0016757">
    <property type="term" value="F:glycosyltransferase activity"/>
    <property type="evidence" value="ECO:0007669"/>
    <property type="project" value="UniProtKB-KW"/>
</dbReference>
<dbReference type="Gene3D" id="3.90.550.10">
    <property type="entry name" value="Spore Coat Polysaccharide Biosynthesis Protein SpsA, Chain A"/>
    <property type="match status" value="1"/>
</dbReference>
<keyword evidence="3" id="KW-0808">Transferase</keyword>
<dbReference type="RefSeq" id="WP_210535005.1">
    <property type="nucleotide sequence ID" value="NZ_JAGKTC010000001.1"/>
</dbReference>
<evidence type="ECO:0000256" key="8">
    <source>
        <dbReference type="SAM" id="Phobius"/>
    </source>
</evidence>
<keyword evidence="1" id="KW-1003">Cell membrane</keyword>
<organism evidence="10 11">
    <name type="scientific">Pseudoxanthomonas helianthi</name>
    <dbReference type="NCBI Taxonomy" id="1453541"/>
    <lineage>
        <taxon>Bacteria</taxon>
        <taxon>Pseudomonadati</taxon>
        <taxon>Pseudomonadota</taxon>
        <taxon>Gammaproteobacteria</taxon>
        <taxon>Lysobacterales</taxon>
        <taxon>Lysobacteraceae</taxon>
        <taxon>Pseudoxanthomonas</taxon>
    </lineage>
</organism>
<keyword evidence="2" id="KW-0328">Glycosyltransferase</keyword>
<feature type="transmembrane region" description="Helical" evidence="8">
    <location>
        <begin position="230"/>
        <end position="251"/>
    </location>
</feature>
<feature type="transmembrane region" description="Helical" evidence="8">
    <location>
        <begin position="263"/>
        <end position="288"/>
    </location>
</feature>
<proteinExistence type="predicted"/>
<dbReference type="InterPro" id="IPR029044">
    <property type="entry name" value="Nucleotide-diphossugar_trans"/>
</dbReference>
<gene>
    <name evidence="10" type="ORF">J5837_01780</name>
</gene>
<evidence type="ECO:0000256" key="6">
    <source>
        <dbReference type="ARBA" id="ARBA00022989"/>
    </source>
</evidence>
<comment type="caution">
    <text evidence="10">The sequence shown here is derived from an EMBL/GenBank/DDBJ whole genome shotgun (WGS) entry which is preliminary data.</text>
</comment>
<dbReference type="EMBL" id="JAGKTC010000001">
    <property type="protein sequence ID" value="MBP3983140.1"/>
    <property type="molecule type" value="Genomic_DNA"/>
</dbReference>
<reference evidence="10" key="2">
    <citation type="submission" date="2021-03" db="EMBL/GenBank/DDBJ databases">
        <authorList>
            <person name="Cao W."/>
        </authorList>
    </citation>
    <scope>NUCLEOTIDE SEQUENCE</scope>
    <source>
        <strain evidence="10">110414</strain>
    </source>
</reference>
<protein>
    <submittedName>
        <fullName evidence="10">Glycosyltransferase family 2 protein</fullName>
    </submittedName>
</protein>
<evidence type="ECO:0000313" key="11">
    <source>
        <dbReference type="Proteomes" id="UP000673447"/>
    </source>
</evidence>
<dbReference type="PANTHER" id="PTHR48090:SF3">
    <property type="entry name" value="UNDECAPRENYL-PHOSPHATE 4-DEOXY-4-FORMAMIDO-L-ARABINOSE TRANSFERASE"/>
    <property type="match status" value="1"/>
</dbReference>
<keyword evidence="7 8" id="KW-0472">Membrane</keyword>
<evidence type="ECO:0000256" key="4">
    <source>
        <dbReference type="ARBA" id="ARBA00022692"/>
    </source>
</evidence>
<dbReference type="CDD" id="cd04187">
    <property type="entry name" value="DPM1_like_bac"/>
    <property type="match status" value="1"/>
</dbReference>
<evidence type="ECO:0000256" key="3">
    <source>
        <dbReference type="ARBA" id="ARBA00022679"/>
    </source>
</evidence>
<keyword evidence="5" id="KW-0448">Lipopolysaccharide biosynthesis</keyword>
<keyword evidence="4 8" id="KW-0812">Transmembrane</keyword>
<name>A0A940X1Z3_9GAMM</name>
<feature type="domain" description="Glycosyltransferase 2-like" evidence="9">
    <location>
        <begin position="8"/>
        <end position="143"/>
    </location>
</feature>
<dbReference type="GO" id="GO:0009103">
    <property type="term" value="P:lipopolysaccharide biosynthetic process"/>
    <property type="evidence" value="ECO:0007669"/>
    <property type="project" value="UniProtKB-KW"/>
</dbReference>
<dbReference type="GO" id="GO:0005886">
    <property type="term" value="C:plasma membrane"/>
    <property type="evidence" value="ECO:0007669"/>
    <property type="project" value="TreeGrafter"/>
</dbReference>
<dbReference type="PANTHER" id="PTHR48090">
    <property type="entry name" value="UNDECAPRENYL-PHOSPHATE 4-DEOXY-4-FORMAMIDO-L-ARABINOSE TRANSFERASE-RELATED"/>
    <property type="match status" value="1"/>
</dbReference>
<keyword evidence="11" id="KW-1185">Reference proteome</keyword>
<dbReference type="Proteomes" id="UP000673447">
    <property type="component" value="Unassembled WGS sequence"/>
</dbReference>
<reference evidence="10" key="1">
    <citation type="journal article" date="2016" name="Int. J. Syst. Evol. Microbiol.">
        <title>Pseudoxanthomonas helianthi sp. nov., isolated from roots of Jerusalem artichoke (Helianthus tuberosus).</title>
        <authorList>
            <person name="Kittiwongwattana C."/>
            <person name="Thawai C."/>
        </authorList>
    </citation>
    <scope>NUCLEOTIDE SEQUENCE</scope>
    <source>
        <strain evidence="10">110414</strain>
    </source>
</reference>
<dbReference type="InterPro" id="IPR050256">
    <property type="entry name" value="Glycosyltransferase_2"/>
</dbReference>
<evidence type="ECO:0000256" key="7">
    <source>
        <dbReference type="ARBA" id="ARBA00023136"/>
    </source>
</evidence>
<dbReference type="Pfam" id="PF00535">
    <property type="entry name" value="Glycos_transf_2"/>
    <property type="match status" value="1"/>
</dbReference>
<dbReference type="InterPro" id="IPR001173">
    <property type="entry name" value="Glyco_trans_2-like"/>
</dbReference>
<evidence type="ECO:0000256" key="1">
    <source>
        <dbReference type="ARBA" id="ARBA00022475"/>
    </source>
</evidence>